<gene>
    <name evidence="8" type="ORF">GGC33_13495</name>
</gene>
<reference evidence="8 9" key="1">
    <citation type="submission" date="2019-11" db="EMBL/GenBank/DDBJ databases">
        <title>Isolation of a new High Light Tolerant Cyanobacteria.</title>
        <authorList>
            <person name="Dobson Z."/>
            <person name="Vaughn N."/>
            <person name="Vaughn M."/>
            <person name="Fromme P."/>
            <person name="Mazor Y."/>
        </authorList>
    </citation>
    <scope>NUCLEOTIDE SEQUENCE [LARGE SCALE GENOMIC DNA]</scope>
    <source>
        <strain evidence="8 9">0216</strain>
    </source>
</reference>
<dbReference type="SMART" id="SM00448">
    <property type="entry name" value="REC"/>
    <property type="match status" value="1"/>
</dbReference>
<keyword evidence="5" id="KW-0804">Transcription</keyword>
<dbReference type="PANTHER" id="PTHR44591:SF14">
    <property type="entry name" value="PROTEIN PILG"/>
    <property type="match status" value="1"/>
</dbReference>
<dbReference type="InterPro" id="IPR050595">
    <property type="entry name" value="Bact_response_regulator"/>
</dbReference>
<dbReference type="Proteomes" id="UP000437131">
    <property type="component" value="Unassembled WGS sequence"/>
</dbReference>
<evidence type="ECO:0000256" key="6">
    <source>
        <dbReference type="PROSITE-ProRule" id="PRU00169"/>
    </source>
</evidence>
<evidence type="ECO:0000256" key="2">
    <source>
        <dbReference type="ARBA" id="ARBA00023012"/>
    </source>
</evidence>
<feature type="modified residue" description="4-aspartylphosphate" evidence="6">
    <location>
        <position position="52"/>
    </location>
</feature>
<dbReference type="AlphaFoldDB" id="A0A844GWJ3"/>
<keyword evidence="1 6" id="KW-0597">Phosphoprotein</keyword>
<dbReference type="RefSeq" id="WP_155084318.1">
    <property type="nucleotide sequence ID" value="NZ_WMIA01000019.1"/>
</dbReference>
<evidence type="ECO:0000256" key="5">
    <source>
        <dbReference type="ARBA" id="ARBA00023163"/>
    </source>
</evidence>
<evidence type="ECO:0000259" key="7">
    <source>
        <dbReference type="PROSITE" id="PS50110"/>
    </source>
</evidence>
<keyword evidence="2" id="KW-0902">Two-component regulatory system</keyword>
<sequence length="121" mass="13373">MSKVLLVDDMKAELDLLHQYLTEAGYDVTTANNGKEALEMVDNNKPDIIVTDWMMPEMGGLDLCRQLKKNPDTATIPVVACTAKNRDVDKMWATKQGVKAYVIKPCTKEDLVSAVKSAINS</sequence>
<dbReference type="InterPro" id="IPR001789">
    <property type="entry name" value="Sig_transdc_resp-reg_receiver"/>
</dbReference>
<evidence type="ECO:0000256" key="3">
    <source>
        <dbReference type="ARBA" id="ARBA00023015"/>
    </source>
</evidence>
<evidence type="ECO:0000313" key="8">
    <source>
        <dbReference type="EMBL" id="MTF39933.1"/>
    </source>
</evidence>
<dbReference type="Gene3D" id="3.40.50.2300">
    <property type="match status" value="1"/>
</dbReference>
<dbReference type="GO" id="GO:0000160">
    <property type="term" value="P:phosphorelay signal transduction system"/>
    <property type="evidence" value="ECO:0007669"/>
    <property type="project" value="UniProtKB-KW"/>
</dbReference>
<comment type="caution">
    <text evidence="8">The sequence shown here is derived from an EMBL/GenBank/DDBJ whole genome shotgun (WGS) entry which is preliminary data.</text>
</comment>
<dbReference type="FunFam" id="3.40.50.2300:FF:000001">
    <property type="entry name" value="DNA-binding response regulator PhoB"/>
    <property type="match status" value="1"/>
</dbReference>
<dbReference type="PANTHER" id="PTHR44591">
    <property type="entry name" value="STRESS RESPONSE REGULATOR PROTEIN 1"/>
    <property type="match status" value="1"/>
</dbReference>
<dbReference type="PROSITE" id="PS50110">
    <property type="entry name" value="RESPONSE_REGULATORY"/>
    <property type="match status" value="1"/>
</dbReference>
<dbReference type="Pfam" id="PF00072">
    <property type="entry name" value="Response_reg"/>
    <property type="match status" value="1"/>
</dbReference>
<evidence type="ECO:0000313" key="9">
    <source>
        <dbReference type="Proteomes" id="UP000437131"/>
    </source>
</evidence>
<dbReference type="GO" id="GO:0003677">
    <property type="term" value="F:DNA binding"/>
    <property type="evidence" value="ECO:0007669"/>
    <property type="project" value="UniProtKB-KW"/>
</dbReference>
<keyword evidence="4" id="KW-0238">DNA-binding</keyword>
<organism evidence="8 9">
    <name type="scientific">Cyanobacterium aponinum 0216</name>
    <dbReference type="NCBI Taxonomy" id="2676140"/>
    <lineage>
        <taxon>Bacteria</taxon>
        <taxon>Bacillati</taxon>
        <taxon>Cyanobacteriota</taxon>
        <taxon>Cyanophyceae</taxon>
        <taxon>Oscillatoriophycideae</taxon>
        <taxon>Chroococcales</taxon>
        <taxon>Geminocystaceae</taxon>
        <taxon>Cyanobacterium</taxon>
    </lineage>
</organism>
<evidence type="ECO:0000256" key="4">
    <source>
        <dbReference type="ARBA" id="ARBA00023125"/>
    </source>
</evidence>
<dbReference type="InterPro" id="IPR011006">
    <property type="entry name" value="CheY-like_superfamily"/>
</dbReference>
<dbReference type="SUPFAM" id="SSF52172">
    <property type="entry name" value="CheY-like"/>
    <property type="match status" value="1"/>
</dbReference>
<evidence type="ECO:0000256" key="1">
    <source>
        <dbReference type="ARBA" id="ARBA00022553"/>
    </source>
</evidence>
<feature type="domain" description="Response regulatory" evidence="7">
    <location>
        <begin position="3"/>
        <end position="119"/>
    </location>
</feature>
<dbReference type="EMBL" id="WMIA01000019">
    <property type="protein sequence ID" value="MTF39933.1"/>
    <property type="molecule type" value="Genomic_DNA"/>
</dbReference>
<keyword evidence="3" id="KW-0805">Transcription regulation</keyword>
<proteinExistence type="predicted"/>
<accession>A0A844GWJ3</accession>
<name>A0A844GWJ3_9CHRO</name>
<protein>
    <submittedName>
        <fullName evidence="8">Response regulator</fullName>
    </submittedName>
</protein>